<evidence type="ECO:0000256" key="3">
    <source>
        <dbReference type="ARBA" id="ARBA00022617"/>
    </source>
</evidence>
<reference evidence="7" key="1">
    <citation type="journal article" date="2015" name="Nature">
        <title>Complex archaea that bridge the gap between prokaryotes and eukaryotes.</title>
        <authorList>
            <person name="Spang A."/>
            <person name="Saw J.H."/>
            <person name="Jorgensen S.L."/>
            <person name="Zaremba-Niedzwiedzka K."/>
            <person name="Martijn J."/>
            <person name="Lind A.E."/>
            <person name="van Eijk R."/>
            <person name="Schleper C."/>
            <person name="Guy L."/>
            <person name="Ettema T.J."/>
        </authorList>
    </citation>
    <scope>NUCLEOTIDE SEQUENCE</scope>
</reference>
<accession>A0A0F9V8W1</accession>
<evidence type="ECO:0000313" key="7">
    <source>
        <dbReference type="EMBL" id="KKO00435.1"/>
    </source>
</evidence>
<dbReference type="GO" id="GO:0046872">
    <property type="term" value="F:metal ion binding"/>
    <property type="evidence" value="ECO:0007669"/>
    <property type="project" value="UniProtKB-KW"/>
</dbReference>
<sequence>MLQFGQQDASFQAAGGYEGIRQLVNDFYQIMDHSPEASAVRGMYPEDLSDARDKLTCFLCGWLGGPRLYSERYGQISIPTFHARWPIGEAERDVWLSCMAEAIERQTWLAVFKTYLLQQLRIPAERVVQASRASKI</sequence>
<dbReference type="PANTHER" id="PTHR47366:SF1">
    <property type="entry name" value="TWO-ON-TWO HEMOGLOBIN-3"/>
    <property type="match status" value="1"/>
</dbReference>
<comment type="caution">
    <text evidence="7">The sequence shown here is derived from an EMBL/GenBank/DDBJ whole genome shotgun (WGS) entry which is preliminary data.</text>
</comment>
<dbReference type="CDD" id="cd14773">
    <property type="entry name" value="TrHb2_PhHbO-like_O"/>
    <property type="match status" value="1"/>
</dbReference>
<dbReference type="GO" id="GO:0020037">
    <property type="term" value="F:heme binding"/>
    <property type="evidence" value="ECO:0007669"/>
    <property type="project" value="InterPro"/>
</dbReference>
<dbReference type="InterPro" id="IPR001486">
    <property type="entry name" value="Hemoglobin_trunc"/>
</dbReference>
<gene>
    <name evidence="7" type="ORF">LCGC14_0125260</name>
</gene>
<evidence type="ECO:0000256" key="2">
    <source>
        <dbReference type="ARBA" id="ARBA00022448"/>
    </source>
</evidence>
<dbReference type="SUPFAM" id="SSF46458">
    <property type="entry name" value="Globin-like"/>
    <property type="match status" value="1"/>
</dbReference>
<organism evidence="7">
    <name type="scientific">marine sediment metagenome</name>
    <dbReference type="NCBI Taxonomy" id="412755"/>
    <lineage>
        <taxon>unclassified sequences</taxon>
        <taxon>metagenomes</taxon>
        <taxon>ecological metagenomes</taxon>
    </lineage>
</organism>
<comment type="cofactor">
    <cofactor evidence="1">
        <name>heme</name>
        <dbReference type="ChEBI" id="CHEBI:30413"/>
    </cofactor>
</comment>
<name>A0A0F9V8W1_9ZZZZ</name>
<dbReference type="AlphaFoldDB" id="A0A0F9V8W1"/>
<dbReference type="EMBL" id="LAZR01000040">
    <property type="protein sequence ID" value="KKO00435.1"/>
    <property type="molecule type" value="Genomic_DNA"/>
</dbReference>
<proteinExistence type="inferred from homology"/>
<dbReference type="GO" id="GO:0005344">
    <property type="term" value="F:oxygen carrier activity"/>
    <property type="evidence" value="ECO:0007669"/>
    <property type="project" value="InterPro"/>
</dbReference>
<keyword evidence="3" id="KW-0349">Heme</keyword>
<comment type="similarity">
    <text evidence="6">Belongs to the truncated hemoglobin family. Group II subfamily.</text>
</comment>
<evidence type="ECO:0008006" key="8">
    <source>
        <dbReference type="Google" id="ProtNLM"/>
    </source>
</evidence>
<evidence type="ECO:0000256" key="1">
    <source>
        <dbReference type="ARBA" id="ARBA00001971"/>
    </source>
</evidence>
<dbReference type="Gene3D" id="1.10.490.10">
    <property type="entry name" value="Globins"/>
    <property type="match status" value="1"/>
</dbReference>
<dbReference type="InterPro" id="IPR044203">
    <property type="entry name" value="GlbO/GLB3-like"/>
</dbReference>
<evidence type="ECO:0000256" key="5">
    <source>
        <dbReference type="ARBA" id="ARBA00023004"/>
    </source>
</evidence>
<keyword evidence="4" id="KW-0479">Metal-binding</keyword>
<dbReference type="InterPro" id="IPR009050">
    <property type="entry name" value="Globin-like_sf"/>
</dbReference>
<dbReference type="PROSITE" id="PS01213">
    <property type="entry name" value="GLOBIN_FAM_2"/>
    <property type="match status" value="1"/>
</dbReference>
<dbReference type="InterPro" id="IPR019795">
    <property type="entry name" value="Globin_bac-like_CS"/>
</dbReference>
<evidence type="ECO:0000256" key="4">
    <source>
        <dbReference type="ARBA" id="ARBA00022723"/>
    </source>
</evidence>
<dbReference type="InterPro" id="IPR012292">
    <property type="entry name" value="Globin/Proto"/>
</dbReference>
<dbReference type="GO" id="GO:0019825">
    <property type="term" value="F:oxygen binding"/>
    <property type="evidence" value="ECO:0007669"/>
    <property type="project" value="InterPro"/>
</dbReference>
<keyword evidence="5" id="KW-0408">Iron</keyword>
<protein>
    <recommendedName>
        <fullName evidence="8">Globin</fullName>
    </recommendedName>
</protein>
<dbReference type="PANTHER" id="PTHR47366">
    <property type="entry name" value="TWO-ON-TWO HEMOGLOBIN-3"/>
    <property type="match status" value="1"/>
</dbReference>
<evidence type="ECO:0000256" key="6">
    <source>
        <dbReference type="ARBA" id="ARBA00034496"/>
    </source>
</evidence>
<keyword evidence="2" id="KW-0813">Transport</keyword>
<dbReference type="Pfam" id="PF01152">
    <property type="entry name" value="Bac_globin"/>
    <property type="match status" value="1"/>
</dbReference>